<evidence type="ECO:0000256" key="9">
    <source>
        <dbReference type="ARBA" id="ARBA00047899"/>
    </source>
</evidence>
<keyword evidence="3" id="KW-0723">Serine/threonine-protein kinase</keyword>
<dbReference type="GO" id="GO:0004674">
    <property type="term" value="F:protein serine/threonine kinase activity"/>
    <property type="evidence" value="ECO:0007669"/>
    <property type="project" value="UniProtKB-KW"/>
</dbReference>
<dbReference type="GO" id="GO:0005524">
    <property type="term" value="F:ATP binding"/>
    <property type="evidence" value="ECO:0007669"/>
    <property type="project" value="UniProtKB-UniRule"/>
</dbReference>
<keyword evidence="13" id="KW-1185">Reference proteome</keyword>
<dbReference type="Pfam" id="PF00069">
    <property type="entry name" value="Pkinase"/>
    <property type="match status" value="1"/>
</dbReference>
<dbReference type="InterPro" id="IPR011009">
    <property type="entry name" value="Kinase-like_dom_sf"/>
</dbReference>
<dbReference type="Gene3D" id="3.30.200.20">
    <property type="entry name" value="Phosphorylase Kinase, domain 1"/>
    <property type="match status" value="1"/>
</dbReference>
<evidence type="ECO:0000256" key="8">
    <source>
        <dbReference type="ARBA" id="ARBA00033099"/>
    </source>
</evidence>
<keyword evidence="4" id="KW-0808">Transferase</keyword>
<evidence type="ECO:0000313" key="13">
    <source>
        <dbReference type="Proteomes" id="UP000887577"/>
    </source>
</evidence>
<evidence type="ECO:0000256" key="11">
    <source>
        <dbReference type="PROSITE-ProRule" id="PRU10141"/>
    </source>
</evidence>
<dbReference type="Proteomes" id="UP000887577">
    <property type="component" value="Unplaced"/>
</dbReference>
<evidence type="ECO:0000256" key="3">
    <source>
        <dbReference type="ARBA" id="ARBA00022527"/>
    </source>
</evidence>
<keyword evidence="7 11" id="KW-0067">ATP-binding</keyword>
<evidence type="ECO:0000256" key="2">
    <source>
        <dbReference type="ARBA" id="ARBA00022148"/>
    </source>
</evidence>
<evidence type="ECO:0000256" key="7">
    <source>
        <dbReference type="ARBA" id="ARBA00022840"/>
    </source>
</evidence>
<feature type="binding site" evidence="11">
    <location>
        <position position="98"/>
    </location>
    <ligand>
        <name>ATP</name>
        <dbReference type="ChEBI" id="CHEBI:30616"/>
    </ligand>
</feature>
<evidence type="ECO:0000313" key="14">
    <source>
        <dbReference type="WBParaSite" id="PSU_v2.g3070.t1"/>
    </source>
</evidence>
<organism evidence="13 14">
    <name type="scientific">Panagrolaimus superbus</name>
    <dbReference type="NCBI Taxonomy" id="310955"/>
    <lineage>
        <taxon>Eukaryota</taxon>
        <taxon>Metazoa</taxon>
        <taxon>Ecdysozoa</taxon>
        <taxon>Nematoda</taxon>
        <taxon>Chromadorea</taxon>
        <taxon>Rhabditida</taxon>
        <taxon>Tylenchina</taxon>
        <taxon>Panagrolaimomorpha</taxon>
        <taxon>Panagrolaimoidea</taxon>
        <taxon>Panagrolaimidae</taxon>
        <taxon>Panagrolaimus</taxon>
    </lineage>
</organism>
<dbReference type="InterPro" id="IPR050236">
    <property type="entry name" value="Ser_Thr_kinase_AGC"/>
</dbReference>
<dbReference type="Gene3D" id="1.10.510.10">
    <property type="entry name" value="Transferase(Phosphotransferase) domain 1"/>
    <property type="match status" value="1"/>
</dbReference>
<dbReference type="AlphaFoldDB" id="A0A914YSC6"/>
<dbReference type="InterPro" id="IPR017441">
    <property type="entry name" value="Protein_kinase_ATP_BS"/>
</dbReference>
<evidence type="ECO:0000256" key="1">
    <source>
        <dbReference type="ARBA" id="ARBA00012513"/>
    </source>
</evidence>
<accession>A0A914YSC6</accession>
<feature type="domain" description="Protein kinase" evidence="12">
    <location>
        <begin position="69"/>
        <end position="319"/>
    </location>
</feature>
<evidence type="ECO:0000256" key="10">
    <source>
        <dbReference type="ARBA" id="ARBA00048679"/>
    </source>
</evidence>
<dbReference type="PROSITE" id="PS00107">
    <property type="entry name" value="PROTEIN_KINASE_ATP"/>
    <property type="match status" value="1"/>
</dbReference>
<dbReference type="PROSITE" id="PS50011">
    <property type="entry name" value="PROTEIN_KINASE_DOM"/>
    <property type="match status" value="1"/>
</dbReference>
<dbReference type="InterPro" id="IPR000719">
    <property type="entry name" value="Prot_kinase_dom"/>
</dbReference>
<protein>
    <recommendedName>
        <fullName evidence="2">Serine/threonine-protein kinase greatwall</fullName>
        <ecNumber evidence="1">2.7.11.1</ecNumber>
    </recommendedName>
    <alternativeName>
        <fullName evidence="8">Microtubule-associated serine/threonine-protein kinase-like</fullName>
    </alternativeName>
</protein>
<evidence type="ECO:0000256" key="6">
    <source>
        <dbReference type="ARBA" id="ARBA00022777"/>
    </source>
</evidence>
<dbReference type="PANTHER" id="PTHR24356:SF1">
    <property type="entry name" value="SERINE_THREONINE-PROTEIN KINASE GREATWALL"/>
    <property type="match status" value="1"/>
</dbReference>
<reference evidence="14" key="1">
    <citation type="submission" date="2022-11" db="UniProtKB">
        <authorList>
            <consortium name="WormBaseParasite"/>
        </authorList>
    </citation>
    <scope>IDENTIFICATION</scope>
</reference>
<dbReference type="SMART" id="SM00220">
    <property type="entry name" value="S_TKc"/>
    <property type="match status" value="1"/>
</dbReference>
<sequence length="319" mass="35976">MTPNISDAEKIKISVGALQELNVDRYLKLMKSQLFQDKLEQTPEGFWKPRNIWPLDLAQGISAPFLSIIAPGRTLGSGSFGSVSLCTFKGMGQKCVMKSFKRLLVPELVYEMAALKTCCDCEFIVKLLFAGFDTLERYCFILEYVGGGALWDHGCNGTPISLGAAKFICFQFVQAIYFLHKMKITHGNGSYFPQKFDIKPDNIGLTSKGHIRVFDFGKSRDITEARRLPGGTLIYNSPEIIQELKHQRSSDWWAFACTMAEVIQGETVFDDASGERSIIYNKIMNDAPVIKIQDNDLQEFFSHLLQTHPSARLKQVLQY</sequence>
<proteinExistence type="predicted"/>
<dbReference type="WBParaSite" id="PSU_v2.g3070.t1">
    <property type="protein sequence ID" value="PSU_v2.g3070.t1"/>
    <property type="gene ID" value="PSU_v2.g3070"/>
</dbReference>
<evidence type="ECO:0000256" key="5">
    <source>
        <dbReference type="ARBA" id="ARBA00022741"/>
    </source>
</evidence>
<name>A0A914YSC6_9BILA</name>
<comment type="catalytic activity">
    <reaction evidence="10">
        <text>L-seryl-[protein] + ATP = O-phospho-L-seryl-[protein] + ADP + H(+)</text>
        <dbReference type="Rhea" id="RHEA:17989"/>
        <dbReference type="Rhea" id="RHEA-COMP:9863"/>
        <dbReference type="Rhea" id="RHEA-COMP:11604"/>
        <dbReference type="ChEBI" id="CHEBI:15378"/>
        <dbReference type="ChEBI" id="CHEBI:29999"/>
        <dbReference type="ChEBI" id="CHEBI:30616"/>
        <dbReference type="ChEBI" id="CHEBI:83421"/>
        <dbReference type="ChEBI" id="CHEBI:456216"/>
        <dbReference type="EC" id="2.7.11.1"/>
    </reaction>
</comment>
<evidence type="ECO:0000259" key="12">
    <source>
        <dbReference type="PROSITE" id="PS50011"/>
    </source>
</evidence>
<keyword evidence="6" id="KW-0418">Kinase</keyword>
<dbReference type="SUPFAM" id="SSF56112">
    <property type="entry name" value="Protein kinase-like (PK-like)"/>
    <property type="match status" value="1"/>
</dbReference>
<dbReference type="PANTHER" id="PTHR24356">
    <property type="entry name" value="SERINE/THREONINE-PROTEIN KINASE"/>
    <property type="match status" value="1"/>
</dbReference>
<comment type="catalytic activity">
    <reaction evidence="9">
        <text>L-threonyl-[protein] + ATP = O-phospho-L-threonyl-[protein] + ADP + H(+)</text>
        <dbReference type="Rhea" id="RHEA:46608"/>
        <dbReference type="Rhea" id="RHEA-COMP:11060"/>
        <dbReference type="Rhea" id="RHEA-COMP:11605"/>
        <dbReference type="ChEBI" id="CHEBI:15378"/>
        <dbReference type="ChEBI" id="CHEBI:30013"/>
        <dbReference type="ChEBI" id="CHEBI:30616"/>
        <dbReference type="ChEBI" id="CHEBI:61977"/>
        <dbReference type="ChEBI" id="CHEBI:456216"/>
        <dbReference type="EC" id="2.7.11.1"/>
    </reaction>
</comment>
<dbReference type="EC" id="2.7.11.1" evidence="1"/>
<keyword evidence="5 11" id="KW-0547">Nucleotide-binding</keyword>
<evidence type="ECO:0000256" key="4">
    <source>
        <dbReference type="ARBA" id="ARBA00022679"/>
    </source>
</evidence>